<evidence type="ECO:0000313" key="1">
    <source>
        <dbReference type="EMBL" id="CAL1407951.1"/>
    </source>
</evidence>
<protein>
    <submittedName>
        <fullName evidence="1">Uncharacterized protein</fullName>
    </submittedName>
</protein>
<accession>A0AAV2GB65</accession>
<reference evidence="1 2" key="1">
    <citation type="submission" date="2024-04" db="EMBL/GenBank/DDBJ databases">
        <authorList>
            <person name="Fracassetti M."/>
        </authorList>
    </citation>
    <scope>NUCLEOTIDE SEQUENCE [LARGE SCALE GENOMIC DNA]</scope>
</reference>
<gene>
    <name evidence="1" type="ORF">LTRI10_LOCUS47583</name>
</gene>
<sequence length="76" mass="8353">MMEFVLKKSVLSPEPQDTSPIIEMVFFPNPFSDASKIPASILYWVVGVRFVANQETDEVSTKMSLVASTGERTGGI</sequence>
<dbReference type="Proteomes" id="UP001497516">
    <property type="component" value="Chromosome 8"/>
</dbReference>
<name>A0AAV2GB65_9ROSI</name>
<dbReference type="AlphaFoldDB" id="A0AAV2GB65"/>
<proteinExistence type="predicted"/>
<dbReference type="EMBL" id="OZ034821">
    <property type="protein sequence ID" value="CAL1407951.1"/>
    <property type="molecule type" value="Genomic_DNA"/>
</dbReference>
<keyword evidence="2" id="KW-1185">Reference proteome</keyword>
<organism evidence="1 2">
    <name type="scientific">Linum trigynum</name>
    <dbReference type="NCBI Taxonomy" id="586398"/>
    <lineage>
        <taxon>Eukaryota</taxon>
        <taxon>Viridiplantae</taxon>
        <taxon>Streptophyta</taxon>
        <taxon>Embryophyta</taxon>
        <taxon>Tracheophyta</taxon>
        <taxon>Spermatophyta</taxon>
        <taxon>Magnoliopsida</taxon>
        <taxon>eudicotyledons</taxon>
        <taxon>Gunneridae</taxon>
        <taxon>Pentapetalae</taxon>
        <taxon>rosids</taxon>
        <taxon>fabids</taxon>
        <taxon>Malpighiales</taxon>
        <taxon>Linaceae</taxon>
        <taxon>Linum</taxon>
    </lineage>
</organism>
<evidence type="ECO:0000313" key="2">
    <source>
        <dbReference type="Proteomes" id="UP001497516"/>
    </source>
</evidence>